<dbReference type="InterPro" id="IPR000792">
    <property type="entry name" value="Tscrpt_reg_LuxR_C"/>
</dbReference>
<dbReference type="GO" id="GO:0005524">
    <property type="term" value="F:ATP binding"/>
    <property type="evidence" value="ECO:0007669"/>
    <property type="project" value="UniProtKB-KW"/>
</dbReference>
<dbReference type="Gene3D" id="1.10.10.10">
    <property type="entry name" value="Winged helix-like DNA-binding domain superfamily/Winged helix DNA-binding domain"/>
    <property type="match status" value="1"/>
</dbReference>
<organism evidence="4 5">
    <name type="scientific">Pseudonocardia aurantiaca</name>
    <dbReference type="NCBI Taxonomy" id="75290"/>
    <lineage>
        <taxon>Bacteria</taxon>
        <taxon>Bacillati</taxon>
        <taxon>Actinomycetota</taxon>
        <taxon>Actinomycetes</taxon>
        <taxon>Pseudonocardiales</taxon>
        <taxon>Pseudonocardiaceae</taxon>
        <taxon>Pseudonocardia</taxon>
    </lineage>
</organism>
<evidence type="ECO:0000313" key="5">
    <source>
        <dbReference type="Proteomes" id="UP001597145"/>
    </source>
</evidence>
<protein>
    <submittedName>
        <fullName evidence="4">ATP-binding protein</fullName>
    </submittedName>
</protein>
<comment type="caution">
    <text evidence="4">The sequence shown here is derived from an EMBL/GenBank/DDBJ whole genome shotgun (WGS) entry which is preliminary data.</text>
</comment>
<dbReference type="PROSITE" id="PS50043">
    <property type="entry name" value="HTH_LUXR_2"/>
    <property type="match status" value="1"/>
</dbReference>
<dbReference type="InterPro" id="IPR011990">
    <property type="entry name" value="TPR-like_helical_dom_sf"/>
</dbReference>
<dbReference type="Proteomes" id="UP001597145">
    <property type="component" value="Unassembled WGS sequence"/>
</dbReference>
<dbReference type="InterPro" id="IPR027417">
    <property type="entry name" value="P-loop_NTPase"/>
</dbReference>
<dbReference type="RefSeq" id="WP_343977598.1">
    <property type="nucleotide sequence ID" value="NZ_BAAAJG010000009.1"/>
</dbReference>
<dbReference type="Pfam" id="PF00196">
    <property type="entry name" value="GerE"/>
    <property type="match status" value="1"/>
</dbReference>
<evidence type="ECO:0000259" key="3">
    <source>
        <dbReference type="PROSITE" id="PS50043"/>
    </source>
</evidence>
<feature type="domain" description="HTH luxR-type" evidence="3">
    <location>
        <begin position="866"/>
        <end position="931"/>
    </location>
</feature>
<name>A0ABW4FTL7_9PSEU</name>
<keyword evidence="1" id="KW-0547">Nucleotide-binding</keyword>
<gene>
    <name evidence="4" type="ORF">ACFSCY_30940</name>
</gene>
<keyword evidence="2 4" id="KW-0067">ATP-binding</keyword>
<reference evidence="5" key="1">
    <citation type="journal article" date="2019" name="Int. J. Syst. Evol. Microbiol.">
        <title>The Global Catalogue of Microorganisms (GCM) 10K type strain sequencing project: providing services to taxonomists for standard genome sequencing and annotation.</title>
        <authorList>
            <consortium name="The Broad Institute Genomics Platform"/>
            <consortium name="The Broad Institute Genome Sequencing Center for Infectious Disease"/>
            <person name="Wu L."/>
            <person name="Ma J."/>
        </authorList>
    </citation>
    <scope>NUCLEOTIDE SEQUENCE [LARGE SCALE GENOMIC DNA]</scope>
    <source>
        <strain evidence="5">JCM 12165</strain>
    </source>
</reference>
<proteinExistence type="predicted"/>
<dbReference type="PRINTS" id="PR00038">
    <property type="entry name" value="HTHLUXR"/>
</dbReference>
<dbReference type="SMART" id="SM00421">
    <property type="entry name" value="HTH_LUXR"/>
    <property type="match status" value="1"/>
</dbReference>
<evidence type="ECO:0000256" key="2">
    <source>
        <dbReference type="ARBA" id="ARBA00022840"/>
    </source>
</evidence>
<dbReference type="SUPFAM" id="SSF46894">
    <property type="entry name" value="C-terminal effector domain of the bipartite response regulators"/>
    <property type="match status" value="1"/>
</dbReference>
<evidence type="ECO:0000313" key="4">
    <source>
        <dbReference type="EMBL" id="MFD1533841.1"/>
    </source>
</evidence>
<keyword evidence="5" id="KW-1185">Reference proteome</keyword>
<dbReference type="InterPro" id="IPR036388">
    <property type="entry name" value="WH-like_DNA-bd_sf"/>
</dbReference>
<dbReference type="Gene3D" id="1.25.40.10">
    <property type="entry name" value="Tetratricopeptide repeat domain"/>
    <property type="match status" value="1"/>
</dbReference>
<dbReference type="SUPFAM" id="SSF52540">
    <property type="entry name" value="P-loop containing nucleoside triphosphate hydrolases"/>
    <property type="match status" value="1"/>
</dbReference>
<dbReference type="EMBL" id="JBHUCP010000026">
    <property type="protein sequence ID" value="MFD1533841.1"/>
    <property type="molecule type" value="Genomic_DNA"/>
</dbReference>
<dbReference type="PANTHER" id="PTHR16305:SF35">
    <property type="entry name" value="TRANSCRIPTIONAL ACTIVATOR DOMAIN"/>
    <property type="match status" value="1"/>
</dbReference>
<accession>A0ABW4FTL7</accession>
<sequence length="940" mass="99171">MARTTTAALHGRDPESAVLREALGDLRFGAGVVVVIEGMPGIGKTRLLAEAVRMAGRMSVRVGVGEADPSEAVVELAPLLRALFDGAAPLLERSALPTERSGSEQRYWLLQDLESLLEGAAAEAPVLLCLDDLQWADSGTLAALRALPPRLESVPVAWVLATRPIQPGSIVDDLVEQLASRGARRIVLGPLGPDAVAELASEVMEAKPDQALLELAADAAGNPFFLVELLQGLRDERLVRIEEGEARLVETRLPARVAAGMRHRLARLSESARQLAVVAASLGRSFTVGELTSMLGAPPTSLLTPVEQLIEAGVFAETADRLAFRHDIIREAVRGGTTVSARRALDRQAVDVLLAAGAIPVEVAVQLAASAEPGDEVAVGLLKDAADALGPRDPAAAAELGRRAVDLVPAGHPAAGALVATTTILLHAAGQVNDAQAFARERLRNVVPAVVEGAVCLSLASMFALSPDVRAEAGRRALALRDLSDEDRAQHQARLAYNLVQAGRPHEAIELLQDARATIERAGDLAARSILGQAEGALLYVDGQFDRALATHEQAMRDGFGLGEETREWVARQWRSELLAVLDRYEESLGLISAGIAAANRERQAFVLDFFETWRGRQLFQTGHLSDAAAALEGRFDAADGTPVAGALYAAGLVALGRVAIHTGDERQMRRTAALAGAMVADGTPANRAHGGWLLALQAMADGRPADARAVLDVARAGSAGRITPLYPMDVTDDPQLVRIALAAGDSRLAADTVAAAEERARRNPRISSVRAAAAHARGLLDADTASLAEACLLFDDVPRPLALASALEDLGVAQLRTGAQAAGVDALGRALVLYTEAGATWDAGRVRGRLRAGGVRRRLVSSRRPNAGWAALTESELAVVQLIAEGLTNRETAVRLFVSPHTVNSHLRHAFTKLGVNSRVELARVVGAHARGAGPRRLD</sequence>
<dbReference type="Pfam" id="PF13191">
    <property type="entry name" value="AAA_16"/>
    <property type="match status" value="1"/>
</dbReference>
<dbReference type="InterPro" id="IPR016032">
    <property type="entry name" value="Sig_transdc_resp-reg_C-effctor"/>
</dbReference>
<dbReference type="SUPFAM" id="SSF48452">
    <property type="entry name" value="TPR-like"/>
    <property type="match status" value="1"/>
</dbReference>
<dbReference type="InterPro" id="IPR041664">
    <property type="entry name" value="AAA_16"/>
</dbReference>
<dbReference type="PANTHER" id="PTHR16305">
    <property type="entry name" value="TESTICULAR SOLUBLE ADENYLYL CYCLASE"/>
    <property type="match status" value="1"/>
</dbReference>
<dbReference type="Gene3D" id="3.40.50.300">
    <property type="entry name" value="P-loop containing nucleotide triphosphate hydrolases"/>
    <property type="match status" value="1"/>
</dbReference>
<dbReference type="CDD" id="cd06170">
    <property type="entry name" value="LuxR_C_like"/>
    <property type="match status" value="1"/>
</dbReference>
<evidence type="ECO:0000256" key="1">
    <source>
        <dbReference type="ARBA" id="ARBA00022741"/>
    </source>
</evidence>